<protein>
    <submittedName>
        <fullName evidence="1">Uncharacterized protein</fullName>
    </submittedName>
</protein>
<keyword evidence="2" id="KW-1185">Reference proteome</keyword>
<sequence>MGRLIDLLGAGSVRFAFGVQVIERLIARSRDSKDGWYCPG</sequence>
<accession>A0ABV6I7V1</accession>
<reference evidence="1 2" key="1">
    <citation type="submission" date="2024-09" db="EMBL/GenBank/DDBJ databases">
        <authorList>
            <person name="Sun Q."/>
            <person name="Mori K."/>
        </authorList>
    </citation>
    <scope>NUCLEOTIDE SEQUENCE [LARGE SCALE GENOMIC DNA]</scope>
    <source>
        <strain evidence="1 2">KCTC 22789</strain>
    </source>
</reference>
<dbReference type="EMBL" id="JBHLWE010000044">
    <property type="protein sequence ID" value="MFC0342037.1"/>
    <property type="molecule type" value="Genomic_DNA"/>
</dbReference>
<organism evidence="1 2">
    <name type="scientific">Paracoccus niistensis</name>
    <dbReference type="NCBI Taxonomy" id="632935"/>
    <lineage>
        <taxon>Bacteria</taxon>
        <taxon>Pseudomonadati</taxon>
        <taxon>Pseudomonadota</taxon>
        <taxon>Alphaproteobacteria</taxon>
        <taxon>Rhodobacterales</taxon>
        <taxon>Paracoccaceae</taxon>
        <taxon>Paracoccus</taxon>
    </lineage>
</organism>
<evidence type="ECO:0000313" key="1">
    <source>
        <dbReference type="EMBL" id="MFC0342037.1"/>
    </source>
</evidence>
<dbReference type="Proteomes" id="UP001589799">
    <property type="component" value="Unassembled WGS sequence"/>
</dbReference>
<gene>
    <name evidence="1" type="ORF">ACFFII_14810</name>
</gene>
<comment type="caution">
    <text evidence="1">The sequence shown here is derived from an EMBL/GenBank/DDBJ whole genome shotgun (WGS) entry which is preliminary data.</text>
</comment>
<name>A0ABV6I7V1_9RHOB</name>
<proteinExistence type="predicted"/>
<dbReference type="RefSeq" id="WP_377699645.1">
    <property type="nucleotide sequence ID" value="NZ_JBHLWE010000044.1"/>
</dbReference>
<evidence type="ECO:0000313" key="2">
    <source>
        <dbReference type="Proteomes" id="UP001589799"/>
    </source>
</evidence>